<name>A0A418PNS8_9BACT</name>
<protein>
    <submittedName>
        <fullName evidence="2">Uncharacterized protein</fullName>
    </submittedName>
</protein>
<feature type="transmembrane region" description="Helical" evidence="1">
    <location>
        <begin position="51"/>
        <end position="69"/>
    </location>
</feature>
<feature type="transmembrane region" description="Helical" evidence="1">
    <location>
        <begin position="115"/>
        <end position="134"/>
    </location>
</feature>
<comment type="caution">
    <text evidence="2">The sequence shown here is derived from an EMBL/GenBank/DDBJ whole genome shotgun (WGS) entry which is preliminary data.</text>
</comment>
<feature type="transmembrane region" description="Helical" evidence="1">
    <location>
        <begin position="146"/>
        <end position="168"/>
    </location>
</feature>
<evidence type="ECO:0000313" key="2">
    <source>
        <dbReference type="EMBL" id="RIW13618.1"/>
    </source>
</evidence>
<keyword evidence="1" id="KW-0472">Membrane</keyword>
<sequence length="185" mass="20868">MNKSLFRSFEVPIIGLAFLVTLMVVLREHFLGGVVTHHLLAQKDLPGFSNWWGLISIPMLTLISLKAIFWREKRAKSLGIFTEKFTSSVVYSFLGALAFGIFCSLLYEFDFIELLKYALFLPILLAIFLPVHRFENLLGFAIGMQVSFGGVLPIIIGSVLLGLSFFVYQVIHRGGLYLIGTFRRS</sequence>
<feature type="transmembrane region" description="Helical" evidence="1">
    <location>
        <begin position="89"/>
        <end position="109"/>
    </location>
</feature>
<dbReference type="Proteomes" id="UP000283522">
    <property type="component" value="Unassembled WGS sequence"/>
</dbReference>
<evidence type="ECO:0000256" key="1">
    <source>
        <dbReference type="SAM" id="Phobius"/>
    </source>
</evidence>
<dbReference type="AlphaFoldDB" id="A0A418PNS8"/>
<dbReference type="EMBL" id="QXML01000008">
    <property type="protein sequence ID" value="RIW13618.1"/>
    <property type="molecule type" value="Genomic_DNA"/>
</dbReference>
<keyword evidence="1" id="KW-1133">Transmembrane helix</keyword>
<organism evidence="2 3">
    <name type="scientific">Algoriphagus lacus</name>
    <dbReference type="NCBI Taxonomy" id="2056311"/>
    <lineage>
        <taxon>Bacteria</taxon>
        <taxon>Pseudomonadati</taxon>
        <taxon>Bacteroidota</taxon>
        <taxon>Cytophagia</taxon>
        <taxon>Cytophagales</taxon>
        <taxon>Cyclobacteriaceae</taxon>
        <taxon>Algoriphagus</taxon>
    </lineage>
</organism>
<evidence type="ECO:0000313" key="3">
    <source>
        <dbReference type="Proteomes" id="UP000283522"/>
    </source>
</evidence>
<reference evidence="2 3" key="1">
    <citation type="submission" date="2018-09" db="EMBL/GenBank/DDBJ databases">
        <authorList>
            <person name="Wang X."/>
            <person name="Du Z."/>
        </authorList>
    </citation>
    <scope>NUCLEOTIDE SEQUENCE [LARGE SCALE GENOMIC DNA]</scope>
    <source>
        <strain evidence="2 3">N3</strain>
    </source>
</reference>
<dbReference type="OrthoDB" id="9815205at2"/>
<proteinExistence type="predicted"/>
<keyword evidence="3" id="KW-1185">Reference proteome</keyword>
<accession>A0A418PNS8</accession>
<gene>
    <name evidence="2" type="ORF">D0X99_15345</name>
</gene>
<keyword evidence="1" id="KW-0812">Transmembrane</keyword>
<dbReference type="RefSeq" id="WP_119478732.1">
    <property type="nucleotide sequence ID" value="NZ_QXML01000008.1"/>
</dbReference>